<dbReference type="EMBL" id="FRBT01000021">
    <property type="protein sequence ID" value="SHM98637.1"/>
    <property type="molecule type" value="Genomic_DNA"/>
</dbReference>
<organism evidence="1 2">
    <name type="scientific">Flavobacterium chilense</name>
    <dbReference type="NCBI Taxonomy" id="946677"/>
    <lineage>
        <taxon>Bacteria</taxon>
        <taxon>Pseudomonadati</taxon>
        <taxon>Bacteroidota</taxon>
        <taxon>Flavobacteriia</taxon>
        <taxon>Flavobacteriales</taxon>
        <taxon>Flavobacteriaceae</taxon>
        <taxon>Flavobacterium</taxon>
    </lineage>
</organism>
<keyword evidence="2" id="KW-1185">Reference proteome</keyword>
<evidence type="ECO:0008006" key="3">
    <source>
        <dbReference type="Google" id="ProtNLM"/>
    </source>
</evidence>
<evidence type="ECO:0000313" key="1">
    <source>
        <dbReference type="EMBL" id="SHM98637.1"/>
    </source>
</evidence>
<dbReference type="InterPro" id="IPR011990">
    <property type="entry name" value="TPR-like_helical_dom_sf"/>
</dbReference>
<dbReference type="AlphaFoldDB" id="A0A1M7N589"/>
<dbReference type="Proteomes" id="UP000184028">
    <property type="component" value="Unassembled WGS sequence"/>
</dbReference>
<evidence type="ECO:0000313" key="2">
    <source>
        <dbReference type="Proteomes" id="UP000184028"/>
    </source>
</evidence>
<proteinExistence type="predicted"/>
<reference evidence="2" key="1">
    <citation type="submission" date="2016-11" db="EMBL/GenBank/DDBJ databases">
        <authorList>
            <person name="Varghese N."/>
            <person name="Submissions S."/>
        </authorList>
    </citation>
    <scope>NUCLEOTIDE SEQUENCE [LARGE SCALE GENOMIC DNA]</scope>
    <source>
        <strain evidence="2">DSM 24724</strain>
    </source>
</reference>
<name>A0A1M7N589_9FLAO</name>
<dbReference type="Gene3D" id="1.25.40.10">
    <property type="entry name" value="Tetratricopeptide repeat domain"/>
    <property type="match status" value="1"/>
</dbReference>
<sequence length="188" mass="21670">MKRKLFLSIALSLIVLVIALKYYTDYVTNSAVREYEKKYVAEFNDTHLTEAQSEYDLNPKFKERLIDKFDKNFYDSIVKVDTYDNVLIYSIIVSNKWNYSEASLNVFMALAGLDKKNSSTSLPEIDFLDEESRKMALHYLEKASDKEHPNAKYILGKYYLEGKYLAKNATLGNSLLQEAKKLSGGILE</sequence>
<protein>
    <recommendedName>
        <fullName evidence="3">Tetratricopeptide repeat-containing protein</fullName>
    </recommendedName>
</protein>
<dbReference type="RefSeq" id="WP_068845588.1">
    <property type="nucleotide sequence ID" value="NZ_FRBT01000021.1"/>
</dbReference>
<dbReference type="OrthoDB" id="1374325at2"/>
<gene>
    <name evidence="1" type="ORF">SAMN05444484_1213</name>
</gene>
<dbReference type="SUPFAM" id="SSF81901">
    <property type="entry name" value="HCP-like"/>
    <property type="match status" value="1"/>
</dbReference>
<accession>A0A1M7N589</accession>